<dbReference type="Proteomes" id="UP000595140">
    <property type="component" value="Unassembled WGS sequence"/>
</dbReference>
<gene>
    <name evidence="1" type="ORF">CCAM_LOCUS37588</name>
</gene>
<accession>A0A484N415</accession>
<protein>
    <submittedName>
        <fullName evidence="1">Uncharacterized protein</fullName>
    </submittedName>
</protein>
<dbReference type="EMBL" id="OOIL02005734">
    <property type="protein sequence ID" value="VFQ95812.1"/>
    <property type="molecule type" value="Genomic_DNA"/>
</dbReference>
<name>A0A484N415_9ASTE</name>
<evidence type="ECO:0000313" key="2">
    <source>
        <dbReference type="Proteomes" id="UP000595140"/>
    </source>
</evidence>
<proteinExistence type="predicted"/>
<dbReference type="OrthoDB" id="1329247at2759"/>
<keyword evidence="2" id="KW-1185">Reference proteome</keyword>
<sequence>MHRRRDTRWLFKSPNVKHLKNSYVLADQRVVLQETLPRLISGSAWACVKLDVQRSLEAAIDSNHRGEFIRILESRNEGNRFIYIPGGIYNEGPQLFFKALSTFVGRALQFGKDRGNGIETIKPSDILEVAVVGETVFDAHKSPSLDSKDMIELDAKQLHSSLLLNTYNGVAPSEISSDPHISILPRPDLSQEELESNQIGDLNLDKQELSHDMSSSLVKYDELEGNTLTEKASQRYNIQYPPLPKVLLSPFVAEFIPLMPNPYAAFFNHVEGLGKNSSLKDDEFNKIDDGNKVLCNNALEEIRDEREGPILYTHSEGEDKAFNDNILKPLQIDYSRMFKTPFDLGRDFAKLKDLKACLKLWNKNEFGHIFDNLNNAEKYATTTQQLYEDNPTDANRERAQEANARFLLATHKEVVYWKQNANAKWLEQGDMNSKVFHAFAN</sequence>
<reference evidence="1 2" key="1">
    <citation type="submission" date="2018-04" db="EMBL/GenBank/DDBJ databases">
        <authorList>
            <person name="Vogel A."/>
        </authorList>
    </citation>
    <scope>NUCLEOTIDE SEQUENCE [LARGE SCALE GENOMIC DNA]</scope>
</reference>
<feature type="non-terminal residue" evidence="1">
    <location>
        <position position="441"/>
    </location>
</feature>
<organism evidence="1 2">
    <name type="scientific">Cuscuta campestris</name>
    <dbReference type="NCBI Taxonomy" id="132261"/>
    <lineage>
        <taxon>Eukaryota</taxon>
        <taxon>Viridiplantae</taxon>
        <taxon>Streptophyta</taxon>
        <taxon>Embryophyta</taxon>
        <taxon>Tracheophyta</taxon>
        <taxon>Spermatophyta</taxon>
        <taxon>Magnoliopsida</taxon>
        <taxon>eudicotyledons</taxon>
        <taxon>Gunneridae</taxon>
        <taxon>Pentapetalae</taxon>
        <taxon>asterids</taxon>
        <taxon>lamiids</taxon>
        <taxon>Solanales</taxon>
        <taxon>Convolvulaceae</taxon>
        <taxon>Cuscuteae</taxon>
        <taxon>Cuscuta</taxon>
        <taxon>Cuscuta subgen. Grammica</taxon>
        <taxon>Cuscuta sect. Cleistogrammica</taxon>
    </lineage>
</organism>
<dbReference type="AlphaFoldDB" id="A0A484N415"/>
<evidence type="ECO:0000313" key="1">
    <source>
        <dbReference type="EMBL" id="VFQ95812.1"/>
    </source>
</evidence>